<evidence type="ECO:0000313" key="1">
    <source>
        <dbReference type="EMBL" id="MBB5204175.1"/>
    </source>
</evidence>
<gene>
    <name evidence="1" type="ORF">HNQ51_001468</name>
</gene>
<keyword evidence="2" id="KW-1185">Reference proteome</keyword>
<dbReference type="EMBL" id="JACHHO010000001">
    <property type="protein sequence ID" value="MBB5204175.1"/>
    <property type="molecule type" value="Genomic_DNA"/>
</dbReference>
<protein>
    <recommendedName>
        <fullName evidence="3">Zf-HC2 domain-containing protein</fullName>
    </recommendedName>
</protein>
<proteinExistence type="predicted"/>
<dbReference type="AlphaFoldDB" id="A0A840S1L3"/>
<evidence type="ECO:0000313" key="2">
    <source>
        <dbReference type="Proteomes" id="UP000554837"/>
    </source>
</evidence>
<dbReference type="Proteomes" id="UP000554837">
    <property type="component" value="Unassembled WGS sequence"/>
</dbReference>
<name>A0A840S1L3_9BURK</name>
<reference evidence="1 2" key="1">
    <citation type="submission" date="2020-08" db="EMBL/GenBank/DDBJ databases">
        <title>Genomic Encyclopedia of Type Strains, Phase IV (KMG-IV): sequencing the most valuable type-strain genomes for metagenomic binning, comparative biology and taxonomic classification.</title>
        <authorList>
            <person name="Goeker M."/>
        </authorList>
    </citation>
    <scope>NUCLEOTIDE SEQUENCE [LARGE SCALE GENOMIC DNA]</scope>
    <source>
        <strain evidence="1 2">DSM 23958</strain>
    </source>
</reference>
<comment type="caution">
    <text evidence="1">The sequence shown here is derived from an EMBL/GenBank/DDBJ whole genome shotgun (WGS) entry which is preliminary data.</text>
</comment>
<organism evidence="1 2">
    <name type="scientific">Inhella inkyongensis</name>
    <dbReference type="NCBI Taxonomy" id="392593"/>
    <lineage>
        <taxon>Bacteria</taxon>
        <taxon>Pseudomonadati</taxon>
        <taxon>Pseudomonadota</taxon>
        <taxon>Betaproteobacteria</taxon>
        <taxon>Burkholderiales</taxon>
        <taxon>Sphaerotilaceae</taxon>
        <taxon>Inhella</taxon>
    </lineage>
</organism>
<evidence type="ECO:0008006" key="3">
    <source>
        <dbReference type="Google" id="ProtNLM"/>
    </source>
</evidence>
<accession>A0A840S1L3</accession>
<sequence>MPAAQLVWSAGALRMMGLGRCKEISLQVVRSEHEALPAWQALQLRLHLMMCRGCSNFRGQMRLLSAASARWRHYGETPPKD</sequence>